<reference evidence="1" key="1">
    <citation type="submission" date="2014-11" db="EMBL/GenBank/DDBJ databases">
        <authorList>
            <person name="Amaro Gonzalez C."/>
        </authorList>
    </citation>
    <scope>NUCLEOTIDE SEQUENCE</scope>
</reference>
<proteinExistence type="predicted"/>
<dbReference type="EMBL" id="GBXM01087108">
    <property type="protein sequence ID" value="JAH21469.1"/>
    <property type="molecule type" value="Transcribed_RNA"/>
</dbReference>
<protein>
    <submittedName>
        <fullName evidence="1">Uncharacterized protein</fullName>
    </submittedName>
</protein>
<accession>A0A0E9QXA0</accession>
<organism evidence="1">
    <name type="scientific">Anguilla anguilla</name>
    <name type="common">European freshwater eel</name>
    <name type="synonym">Muraena anguilla</name>
    <dbReference type="NCBI Taxonomy" id="7936"/>
    <lineage>
        <taxon>Eukaryota</taxon>
        <taxon>Metazoa</taxon>
        <taxon>Chordata</taxon>
        <taxon>Craniata</taxon>
        <taxon>Vertebrata</taxon>
        <taxon>Euteleostomi</taxon>
        <taxon>Actinopterygii</taxon>
        <taxon>Neopterygii</taxon>
        <taxon>Teleostei</taxon>
        <taxon>Anguilliformes</taxon>
        <taxon>Anguillidae</taxon>
        <taxon>Anguilla</taxon>
    </lineage>
</organism>
<sequence>MALTDGFTTHTTELQVHANYCTSDRWYSTQDYINLHIANLI</sequence>
<evidence type="ECO:0000313" key="1">
    <source>
        <dbReference type="EMBL" id="JAH21469.1"/>
    </source>
</evidence>
<reference evidence="1" key="2">
    <citation type="journal article" date="2015" name="Fish Shellfish Immunol.">
        <title>Early steps in the European eel (Anguilla anguilla)-Vibrio vulnificus interaction in the gills: Role of the RtxA13 toxin.</title>
        <authorList>
            <person name="Callol A."/>
            <person name="Pajuelo D."/>
            <person name="Ebbesson L."/>
            <person name="Teles M."/>
            <person name="MacKenzie S."/>
            <person name="Amaro C."/>
        </authorList>
    </citation>
    <scope>NUCLEOTIDE SEQUENCE</scope>
</reference>
<name>A0A0E9QXA0_ANGAN</name>
<dbReference type="AlphaFoldDB" id="A0A0E9QXA0"/>